<sequence length="173" mass="18059">MINSWTIDGRVAGFEGSGCAVSEVADNTTKLALSGLAVGDIAVITNEGGRVEMLTVEGGESSDDNWAVLKNTVYLTAQLIYGGGTLVIDGVAIGSTTTVVGWVDPSDVSLYMLGSSTFDFASSTCTINGDYVGTFAQPAHPMGDWMDMDHAPLPGWGPYPPRAVVYHAYAVAD</sequence>
<keyword evidence="2" id="KW-1185">Reference proteome</keyword>
<dbReference type="KEGG" id="taer:GT409_13845"/>
<protein>
    <submittedName>
        <fullName evidence="1">Uncharacterized protein</fullName>
    </submittedName>
</protein>
<proteinExistence type="predicted"/>
<dbReference type="RefSeq" id="WP_160629650.1">
    <property type="nucleotide sequence ID" value="NZ_CP047593.1"/>
</dbReference>
<reference evidence="1 2" key="1">
    <citation type="submission" date="2020-01" db="EMBL/GenBank/DDBJ databases">
        <title>Ponticoccus aerotolerans gen. nov., sp. nov., an anaerobic bacterium and proposal of Ponticoccusceae fam. nov., Ponticoccusles ord. nov. and Ponticoccuse classis nov. in the phylum Kiritimatiellaeota.</title>
        <authorList>
            <person name="Zhou L.Y."/>
            <person name="Du Z.J."/>
        </authorList>
    </citation>
    <scope>NUCLEOTIDE SEQUENCE [LARGE SCALE GENOMIC DNA]</scope>
    <source>
        <strain evidence="1 2">S-5007</strain>
    </source>
</reference>
<dbReference type="Proteomes" id="UP000464954">
    <property type="component" value="Chromosome"/>
</dbReference>
<organism evidence="1 2">
    <name type="scientific">Tichowtungia aerotolerans</name>
    <dbReference type="NCBI Taxonomy" id="2697043"/>
    <lineage>
        <taxon>Bacteria</taxon>
        <taxon>Pseudomonadati</taxon>
        <taxon>Kiritimatiellota</taxon>
        <taxon>Tichowtungiia</taxon>
        <taxon>Tichowtungiales</taxon>
        <taxon>Tichowtungiaceae</taxon>
        <taxon>Tichowtungia</taxon>
    </lineage>
</organism>
<evidence type="ECO:0000313" key="1">
    <source>
        <dbReference type="EMBL" id="QHI70474.1"/>
    </source>
</evidence>
<dbReference type="AlphaFoldDB" id="A0A6P1MD22"/>
<dbReference type="EMBL" id="CP047593">
    <property type="protein sequence ID" value="QHI70474.1"/>
    <property type="molecule type" value="Genomic_DNA"/>
</dbReference>
<name>A0A6P1MD22_9BACT</name>
<accession>A0A6P1MD22</accession>
<evidence type="ECO:0000313" key="2">
    <source>
        <dbReference type="Proteomes" id="UP000464954"/>
    </source>
</evidence>
<gene>
    <name evidence="1" type="ORF">GT409_13845</name>
</gene>